<dbReference type="InterPro" id="IPR052366">
    <property type="entry name" value="GTP_Pyrophosphokinase"/>
</dbReference>
<dbReference type="InterPro" id="IPR043519">
    <property type="entry name" value="NT_sf"/>
</dbReference>
<dbReference type="PANTHER" id="PTHR47837">
    <property type="entry name" value="GTP PYROPHOSPHOKINASE YJBM"/>
    <property type="match status" value="1"/>
</dbReference>
<dbReference type="Pfam" id="PF04607">
    <property type="entry name" value="RelA_SpoT"/>
    <property type="match status" value="1"/>
</dbReference>
<proteinExistence type="predicted"/>
<dbReference type="SUPFAM" id="SSF81301">
    <property type="entry name" value="Nucleotidyltransferase"/>
    <property type="match status" value="1"/>
</dbReference>
<keyword evidence="3" id="KW-1185">Reference proteome</keyword>
<dbReference type="Proteomes" id="UP000651517">
    <property type="component" value="Unassembled WGS sequence"/>
</dbReference>
<dbReference type="CDD" id="cd05399">
    <property type="entry name" value="NT_Rel-Spo_like"/>
    <property type="match status" value="1"/>
</dbReference>
<evidence type="ECO:0000313" key="3">
    <source>
        <dbReference type="Proteomes" id="UP000651517"/>
    </source>
</evidence>
<reference evidence="2 3" key="1">
    <citation type="submission" date="2020-08" db="EMBL/GenBank/DDBJ databases">
        <title>A Genomic Blueprint of the Chicken Gut Microbiome.</title>
        <authorList>
            <person name="Gilroy R."/>
            <person name="Ravi A."/>
            <person name="Getino M."/>
            <person name="Pursley I."/>
            <person name="Horton D.L."/>
            <person name="Alikhan N.-F."/>
            <person name="Baker D."/>
            <person name="Gharbi K."/>
            <person name="Hall N."/>
            <person name="Watson M."/>
            <person name="Adriaenssens E.M."/>
            <person name="Foster-Nyarko E."/>
            <person name="Jarju S."/>
            <person name="Secka A."/>
            <person name="Antonio M."/>
            <person name="Oren A."/>
            <person name="Chaudhuri R."/>
            <person name="La Ragione R.M."/>
            <person name="Hildebrand F."/>
            <person name="Pallen M.J."/>
        </authorList>
    </citation>
    <scope>NUCLEOTIDE SEQUENCE [LARGE SCALE GENOMIC DNA]</scope>
    <source>
        <strain evidence="2 3">Re57</strain>
    </source>
</reference>
<dbReference type="Gene3D" id="3.30.460.10">
    <property type="entry name" value="Beta Polymerase, domain 2"/>
    <property type="match status" value="1"/>
</dbReference>
<protein>
    <submittedName>
        <fullName evidence="2">(P)ppGpp synthetase</fullName>
    </submittedName>
</protein>
<dbReference type="InterPro" id="IPR007685">
    <property type="entry name" value="RelA_SpoT"/>
</dbReference>
<name>A0ABR8WWE1_9MICO</name>
<sequence length="301" mass="33466">MNPELYLNECYETRREAWDVAQDSVTAWLTRISRELLEDSDGMRLVVGSGRIKDQDRALLKLKLKIEQDGDLALDSARKVEQIVRDIVGVKVLCKSTRDQALIFDHLKQSGNHHGIRVVESKDYVSAPKASGYRAVHVLCEVDVPGHPDAVTVEIQIKTRAQDAWGELTHEDLYKPEGGLRPSRLHQSVAKTMADLLNLVDCLADDLATDVEGTFIHAAESEESDTRTVTVQTSGPRYALAEDEDDKRGLIPAHAVRDLAGVKGLIDVDNYLEPGDEIDVKVVDNEEGVFYYPVALPERPS</sequence>
<dbReference type="SMART" id="SM00954">
    <property type="entry name" value="RelA_SpoT"/>
    <property type="match status" value="1"/>
</dbReference>
<accession>A0ABR8WWE1</accession>
<dbReference type="PANTHER" id="PTHR47837:SF1">
    <property type="entry name" value="GTP PYROPHOSPHOKINASE YJBM"/>
    <property type="match status" value="1"/>
</dbReference>
<comment type="caution">
    <text evidence="2">The sequence shown here is derived from an EMBL/GenBank/DDBJ whole genome shotgun (WGS) entry which is preliminary data.</text>
</comment>
<organism evidence="2 3">
    <name type="scientific">Brevibacterium gallinarum</name>
    <dbReference type="NCBI Taxonomy" id="2762220"/>
    <lineage>
        <taxon>Bacteria</taxon>
        <taxon>Bacillati</taxon>
        <taxon>Actinomycetota</taxon>
        <taxon>Actinomycetes</taxon>
        <taxon>Micrococcales</taxon>
        <taxon>Brevibacteriaceae</taxon>
        <taxon>Brevibacterium</taxon>
    </lineage>
</organism>
<gene>
    <name evidence="2" type="ORF">H9634_11535</name>
</gene>
<feature type="domain" description="RelA/SpoT" evidence="1">
    <location>
        <begin position="50"/>
        <end position="180"/>
    </location>
</feature>
<dbReference type="RefSeq" id="WP_191726788.1">
    <property type="nucleotide sequence ID" value="NZ_JACSPY010000012.1"/>
</dbReference>
<dbReference type="EMBL" id="JACSPY010000012">
    <property type="protein sequence ID" value="MBD8021410.1"/>
    <property type="molecule type" value="Genomic_DNA"/>
</dbReference>
<evidence type="ECO:0000313" key="2">
    <source>
        <dbReference type="EMBL" id="MBD8021410.1"/>
    </source>
</evidence>
<evidence type="ECO:0000259" key="1">
    <source>
        <dbReference type="SMART" id="SM00954"/>
    </source>
</evidence>